<dbReference type="Proteomes" id="UP001138709">
    <property type="component" value="Unassembled WGS sequence"/>
</dbReference>
<evidence type="ECO:0000313" key="3">
    <source>
        <dbReference type="Proteomes" id="UP001138709"/>
    </source>
</evidence>
<feature type="chain" id="PRO_5040729791" description="DUF2946 domain-containing protein" evidence="1">
    <location>
        <begin position="22"/>
        <end position="80"/>
    </location>
</feature>
<sequence length="80" mass="8363">MSTLVLFGIIARLLLPLPALAAADRAAFDAALRATLCMPFGQPGPIDADGTQDAAPANHCPLCRLPDAMSPRKRQPVVAL</sequence>
<evidence type="ECO:0000256" key="1">
    <source>
        <dbReference type="SAM" id="SignalP"/>
    </source>
</evidence>
<keyword evidence="3" id="KW-1185">Reference proteome</keyword>
<organism evidence="2 3">
    <name type="scientific">Neoroseomonas eburnea</name>
    <dbReference type="NCBI Taxonomy" id="1346889"/>
    <lineage>
        <taxon>Bacteria</taxon>
        <taxon>Pseudomonadati</taxon>
        <taxon>Pseudomonadota</taxon>
        <taxon>Alphaproteobacteria</taxon>
        <taxon>Acetobacterales</taxon>
        <taxon>Acetobacteraceae</taxon>
        <taxon>Neoroseomonas</taxon>
    </lineage>
</organism>
<keyword evidence="1" id="KW-0732">Signal</keyword>
<gene>
    <name evidence="2" type="ORF">GXW74_06525</name>
</gene>
<accession>A0A9X9X8U8</accession>
<feature type="signal peptide" evidence="1">
    <location>
        <begin position="1"/>
        <end position="21"/>
    </location>
</feature>
<reference evidence="2" key="2">
    <citation type="journal article" date="2021" name="Syst. Appl. Microbiol.">
        <title>Roseomonas hellenica sp. nov., isolated from roots of wild-growing Alkanna tinctoria.</title>
        <authorList>
            <person name="Rat A."/>
            <person name="Naranjo H.D."/>
            <person name="Lebbe L."/>
            <person name="Cnockaert M."/>
            <person name="Krigas N."/>
            <person name="Grigoriadou K."/>
            <person name="Maloupa E."/>
            <person name="Willems A."/>
        </authorList>
    </citation>
    <scope>NUCLEOTIDE SEQUENCE</scope>
    <source>
        <strain evidence="2">LMG 31228</strain>
    </source>
</reference>
<evidence type="ECO:0008006" key="4">
    <source>
        <dbReference type="Google" id="ProtNLM"/>
    </source>
</evidence>
<reference evidence="2" key="1">
    <citation type="submission" date="2020-01" db="EMBL/GenBank/DDBJ databases">
        <authorList>
            <person name="Rat A."/>
        </authorList>
    </citation>
    <scope>NUCLEOTIDE SEQUENCE</scope>
    <source>
        <strain evidence="2">LMG 31228</strain>
    </source>
</reference>
<dbReference type="EMBL" id="JAAEDL010000005">
    <property type="protein sequence ID" value="MBR0680134.1"/>
    <property type="molecule type" value="Genomic_DNA"/>
</dbReference>
<dbReference type="AlphaFoldDB" id="A0A9X9X8U8"/>
<protein>
    <recommendedName>
        <fullName evidence="4">DUF2946 domain-containing protein</fullName>
    </recommendedName>
</protein>
<evidence type="ECO:0000313" key="2">
    <source>
        <dbReference type="EMBL" id="MBR0680134.1"/>
    </source>
</evidence>
<name>A0A9X9X8U8_9PROT</name>
<proteinExistence type="predicted"/>
<comment type="caution">
    <text evidence="2">The sequence shown here is derived from an EMBL/GenBank/DDBJ whole genome shotgun (WGS) entry which is preliminary data.</text>
</comment>
<dbReference type="RefSeq" id="WP_211845672.1">
    <property type="nucleotide sequence ID" value="NZ_JAAEDL010000005.1"/>
</dbReference>